<comment type="similarity">
    <text evidence="1 8 9">Belongs to the universal ribosomal protein uL24 family.</text>
</comment>
<dbReference type="AlphaFoldDB" id="A0A1H6HJG9"/>
<dbReference type="InterPro" id="IPR014722">
    <property type="entry name" value="Rib_uL2_dom2"/>
</dbReference>
<feature type="domain" description="KOW" evidence="10">
    <location>
        <begin position="5"/>
        <end position="32"/>
    </location>
</feature>
<evidence type="ECO:0000256" key="7">
    <source>
        <dbReference type="ARBA" id="ARBA00058688"/>
    </source>
</evidence>
<evidence type="ECO:0000256" key="3">
    <source>
        <dbReference type="ARBA" id="ARBA00022884"/>
    </source>
</evidence>
<evidence type="ECO:0000256" key="1">
    <source>
        <dbReference type="ARBA" id="ARBA00010618"/>
    </source>
</evidence>
<dbReference type="Proteomes" id="UP000182983">
    <property type="component" value="Unassembled WGS sequence"/>
</dbReference>
<dbReference type="Pfam" id="PF17136">
    <property type="entry name" value="ribosomal_L24"/>
    <property type="match status" value="1"/>
</dbReference>
<dbReference type="GO" id="GO:0005840">
    <property type="term" value="C:ribosome"/>
    <property type="evidence" value="ECO:0007669"/>
    <property type="project" value="UniProtKB-KW"/>
</dbReference>
<evidence type="ECO:0000259" key="10">
    <source>
        <dbReference type="SMART" id="SM00739"/>
    </source>
</evidence>
<dbReference type="GO" id="GO:0019843">
    <property type="term" value="F:rRNA binding"/>
    <property type="evidence" value="ECO:0007669"/>
    <property type="project" value="UniProtKB-UniRule"/>
</dbReference>
<keyword evidence="5 8" id="KW-0687">Ribonucleoprotein</keyword>
<dbReference type="SMART" id="SM00739">
    <property type="entry name" value="KOW"/>
    <property type="match status" value="1"/>
</dbReference>
<keyword evidence="12" id="KW-1185">Reference proteome</keyword>
<evidence type="ECO:0000256" key="4">
    <source>
        <dbReference type="ARBA" id="ARBA00022980"/>
    </source>
</evidence>
<evidence type="ECO:0000313" key="12">
    <source>
        <dbReference type="Proteomes" id="UP000182983"/>
    </source>
</evidence>
<keyword evidence="4 8" id="KW-0689">Ribosomal protein</keyword>
<comment type="subunit">
    <text evidence="8">Part of the 50S ribosomal subunit.</text>
</comment>
<dbReference type="PANTHER" id="PTHR12903">
    <property type="entry name" value="MITOCHONDRIAL RIBOSOMAL PROTEIN L24"/>
    <property type="match status" value="1"/>
</dbReference>
<evidence type="ECO:0000256" key="6">
    <source>
        <dbReference type="ARBA" id="ARBA00035206"/>
    </source>
</evidence>
<dbReference type="EMBL" id="FNWO01000005">
    <property type="protein sequence ID" value="SEH34093.1"/>
    <property type="molecule type" value="Genomic_DNA"/>
</dbReference>
<organism evidence="11 12">
    <name type="scientific">Magnetospirillum fulvum</name>
    <name type="common">Rhodospirillum fulvum</name>
    <dbReference type="NCBI Taxonomy" id="1082"/>
    <lineage>
        <taxon>Bacteria</taxon>
        <taxon>Pseudomonadati</taxon>
        <taxon>Pseudomonadota</taxon>
        <taxon>Alphaproteobacteria</taxon>
        <taxon>Rhodospirillales</taxon>
        <taxon>Rhodospirillaceae</taxon>
        <taxon>Magnetospirillum</taxon>
    </lineage>
</organism>
<protein>
    <recommendedName>
        <fullName evidence="6 8">Large ribosomal subunit protein uL24</fullName>
    </recommendedName>
</protein>
<proteinExistence type="inferred from homology"/>
<dbReference type="CDD" id="cd06089">
    <property type="entry name" value="KOW_RPL26"/>
    <property type="match status" value="1"/>
</dbReference>
<dbReference type="InterPro" id="IPR005825">
    <property type="entry name" value="Ribosomal_uL24_CS"/>
</dbReference>
<dbReference type="SUPFAM" id="SSF50104">
    <property type="entry name" value="Translation proteins SH3-like domain"/>
    <property type="match status" value="1"/>
</dbReference>
<dbReference type="InterPro" id="IPR041988">
    <property type="entry name" value="Ribosomal_uL24_KOW"/>
</dbReference>
<dbReference type="GO" id="GO:0006412">
    <property type="term" value="P:translation"/>
    <property type="evidence" value="ECO:0007669"/>
    <property type="project" value="UniProtKB-UniRule"/>
</dbReference>
<evidence type="ECO:0000256" key="8">
    <source>
        <dbReference type="HAMAP-Rule" id="MF_01326"/>
    </source>
</evidence>
<dbReference type="InterPro" id="IPR005824">
    <property type="entry name" value="KOW"/>
</dbReference>
<accession>A0A1H6HJG9</accession>
<dbReference type="Pfam" id="PF00467">
    <property type="entry name" value="KOW"/>
    <property type="match status" value="1"/>
</dbReference>
<dbReference type="InterPro" id="IPR057264">
    <property type="entry name" value="Ribosomal_uL24_C"/>
</dbReference>
<evidence type="ECO:0000256" key="2">
    <source>
        <dbReference type="ARBA" id="ARBA00022730"/>
    </source>
</evidence>
<dbReference type="FunFam" id="2.30.30.30:FF:000004">
    <property type="entry name" value="50S ribosomal protein L24"/>
    <property type="match status" value="1"/>
</dbReference>
<keyword evidence="2 8" id="KW-0699">rRNA-binding</keyword>
<dbReference type="InterPro" id="IPR003256">
    <property type="entry name" value="Ribosomal_uL24"/>
</dbReference>
<dbReference type="GO" id="GO:1990904">
    <property type="term" value="C:ribonucleoprotein complex"/>
    <property type="evidence" value="ECO:0007669"/>
    <property type="project" value="UniProtKB-KW"/>
</dbReference>
<comment type="function">
    <text evidence="8">One of two assembly initiator proteins, it binds directly to the 5'-end of the 23S rRNA, where it nucleates assembly of the 50S subunit.</text>
</comment>
<dbReference type="GO" id="GO:0003735">
    <property type="term" value="F:structural constituent of ribosome"/>
    <property type="evidence" value="ECO:0007669"/>
    <property type="project" value="InterPro"/>
</dbReference>
<keyword evidence="3 8" id="KW-0694">RNA-binding</keyword>
<evidence type="ECO:0000256" key="5">
    <source>
        <dbReference type="ARBA" id="ARBA00023274"/>
    </source>
</evidence>
<evidence type="ECO:0000313" key="11">
    <source>
        <dbReference type="EMBL" id="SEH34093.1"/>
    </source>
</evidence>
<gene>
    <name evidence="8" type="primary">rplX</name>
    <name evidence="11" type="ORF">SAMN04244559_01520</name>
</gene>
<sequence>MTSLNVKKGDQVVVITGKDKGKKGEVIAALPKDNRVIVSGINLVKRHQRQTPSNPGGIVEKEAAIHVSNVAHVDPKDGKPTRVGHKVLEDGRKVRVARRSGEVIDR</sequence>
<dbReference type="NCBIfam" id="TIGR01079">
    <property type="entry name" value="rplX_bact"/>
    <property type="match status" value="1"/>
</dbReference>
<dbReference type="Gene3D" id="2.30.30.30">
    <property type="match status" value="1"/>
</dbReference>
<dbReference type="RefSeq" id="WP_021132397.1">
    <property type="nucleotide sequence ID" value="NZ_FNWO01000005.1"/>
</dbReference>
<dbReference type="HAMAP" id="MF_01326_B">
    <property type="entry name" value="Ribosomal_uL24_B"/>
    <property type="match status" value="1"/>
</dbReference>
<dbReference type="InterPro" id="IPR008991">
    <property type="entry name" value="Translation_prot_SH3-like_sf"/>
</dbReference>
<dbReference type="PROSITE" id="PS01108">
    <property type="entry name" value="RIBOSOMAL_L24"/>
    <property type="match status" value="1"/>
</dbReference>
<comment type="function">
    <text evidence="7 8">One of the proteins that surrounds the polypeptide exit tunnel on the outside of the subunit.</text>
</comment>
<dbReference type="OrthoDB" id="9807419at2"/>
<name>A0A1H6HJG9_MAGFU</name>
<reference evidence="12" key="1">
    <citation type="submission" date="2016-10" db="EMBL/GenBank/DDBJ databases">
        <authorList>
            <person name="Varghese N."/>
            <person name="Submissions S."/>
        </authorList>
    </citation>
    <scope>NUCLEOTIDE SEQUENCE [LARGE SCALE GENOMIC DNA]</scope>
    <source>
        <strain evidence="12">DSM 13234</strain>
    </source>
</reference>
<evidence type="ECO:0000256" key="9">
    <source>
        <dbReference type="RuleBase" id="RU003477"/>
    </source>
</evidence>